<proteinExistence type="predicted"/>
<accession>A0A6J6ESE9</accession>
<dbReference type="EMBL" id="CAEZTS010000070">
    <property type="protein sequence ID" value="CAB4579461.1"/>
    <property type="molecule type" value="Genomic_DNA"/>
</dbReference>
<evidence type="ECO:0000313" key="1">
    <source>
        <dbReference type="EMBL" id="CAB4579461.1"/>
    </source>
</evidence>
<dbReference type="AlphaFoldDB" id="A0A6J6ESE9"/>
<name>A0A6J6ESE9_9ZZZZ</name>
<protein>
    <submittedName>
        <fullName evidence="1">Unannotated protein</fullName>
    </submittedName>
</protein>
<organism evidence="1">
    <name type="scientific">freshwater metagenome</name>
    <dbReference type="NCBI Taxonomy" id="449393"/>
    <lineage>
        <taxon>unclassified sequences</taxon>
        <taxon>metagenomes</taxon>
        <taxon>ecological metagenomes</taxon>
    </lineage>
</organism>
<gene>
    <name evidence="1" type="ORF">UFOPK1722_00921</name>
</gene>
<reference evidence="1" key="1">
    <citation type="submission" date="2020-05" db="EMBL/GenBank/DDBJ databases">
        <authorList>
            <person name="Chiriac C."/>
            <person name="Salcher M."/>
            <person name="Ghai R."/>
            <person name="Kavagutti S V."/>
        </authorList>
    </citation>
    <scope>NUCLEOTIDE SEQUENCE</scope>
</reference>
<sequence>MILVLAVVQVAVVLTERARLESVTWNAARSASVASSPTIAARERVDELLGGGATVLVDDDGRYVTVRVRRTIPTDVPVVGRFFPDVTVDSELTLLREPPLG</sequence>